<reference evidence="2" key="2">
    <citation type="journal article" date="2009" name="Fungal Genet. Biol.">
        <title>The 2008 update of the Aspergillus nidulans genome annotation: a community effort.</title>
        <authorList>
            <person name="Wortman J.R."/>
            <person name="Gilsenan J.M."/>
            <person name="Joardar V."/>
            <person name="Deegan J."/>
            <person name="Clutterbuck J."/>
            <person name="Andersen M.R."/>
            <person name="Archer D."/>
            <person name="Bencina M."/>
            <person name="Braus G."/>
            <person name="Coutinho P."/>
            <person name="von Dohren H."/>
            <person name="Doonan J."/>
            <person name="Driessen A.J."/>
            <person name="Durek P."/>
            <person name="Espeso E."/>
            <person name="Fekete E."/>
            <person name="Flipphi M."/>
            <person name="Estrada C.G."/>
            <person name="Geysens S."/>
            <person name="Goldman G."/>
            <person name="de Groot P.W."/>
            <person name="Hansen K."/>
            <person name="Harris S.D."/>
            <person name="Heinekamp T."/>
            <person name="Helmstaedt K."/>
            <person name="Henrissat B."/>
            <person name="Hofmann G."/>
            <person name="Homan T."/>
            <person name="Horio T."/>
            <person name="Horiuchi H."/>
            <person name="James S."/>
            <person name="Jones M."/>
            <person name="Karaffa L."/>
            <person name="Karanyi Z."/>
            <person name="Kato M."/>
            <person name="Keller N."/>
            <person name="Kelly D.E."/>
            <person name="Kiel J.A."/>
            <person name="Kim J.M."/>
            <person name="van der Klei I.J."/>
            <person name="Klis F.M."/>
            <person name="Kovalchuk A."/>
            <person name="Krasevec N."/>
            <person name="Kubicek C.P."/>
            <person name="Liu B."/>
            <person name="Maccabe A."/>
            <person name="Meyer V."/>
            <person name="Mirabito P."/>
            <person name="Miskei M."/>
            <person name="Mos M."/>
            <person name="Mullins J."/>
            <person name="Nelson D.R."/>
            <person name="Nielsen J."/>
            <person name="Oakley B.R."/>
            <person name="Osmani S.A."/>
            <person name="Pakula T."/>
            <person name="Paszewski A."/>
            <person name="Paulsen I."/>
            <person name="Pilsyk S."/>
            <person name="Pocsi I."/>
            <person name="Punt P.J."/>
            <person name="Ram A.F."/>
            <person name="Ren Q."/>
            <person name="Robellet X."/>
            <person name="Robson G."/>
            <person name="Seiboth B."/>
            <person name="van Solingen P."/>
            <person name="Specht T."/>
            <person name="Sun J."/>
            <person name="Taheri-Talesh N."/>
            <person name="Takeshita N."/>
            <person name="Ussery D."/>
            <person name="vanKuyk P.A."/>
            <person name="Visser H."/>
            <person name="van de Vondervoort P.J."/>
            <person name="de Vries R.P."/>
            <person name="Walton J."/>
            <person name="Xiang X."/>
            <person name="Xiong Y."/>
            <person name="Zeng A.P."/>
            <person name="Brandt B.W."/>
            <person name="Cornell M.J."/>
            <person name="van den Hondel C.A."/>
            <person name="Visser J."/>
            <person name="Oliver S.G."/>
            <person name="Turner G."/>
        </authorList>
    </citation>
    <scope>GENOME REANNOTATION</scope>
    <source>
        <strain evidence="2">FGSC A4 / ATCC 38163 / CBS 112.46 / NRRL 194 / M139</strain>
    </source>
</reference>
<dbReference type="AlphaFoldDB" id="Q5BDS3"/>
<dbReference type="RefSeq" id="XP_658911.1">
    <property type="nucleotide sequence ID" value="XM_653819.1"/>
</dbReference>
<dbReference type="Proteomes" id="UP000000560">
    <property type="component" value="Chromosome VIII"/>
</dbReference>
<organism evidence="1 2">
    <name type="scientific">Emericella nidulans (strain FGSC A4 / ATCC 38163 / CBS 112.46 / NRRL 194 / M139)</name>
    <name type="common">Aspergillus nidulans</name>
    <dbReference type="NCBI Taxonomy" id="227321"/>
    <lineage>
        <taxon>Eukaryota</taxon>
        <taxon>Fungi</taxon>
        <taxon>Dikarya</taxon>
        <taxon>Ascomycota</taxon>
        <taxon>Pezizomycotina</taxon>
        <taxon>Eurotiomycetes</taxon>
        <taxon>Eurotiomycetidae</taxon>
        <taxon>Eurotiales</taxon>
        <taxon>Aspergillaceae</taxon>
        <taxon>Aspergillus</taxon>
        <taxon>Aspergillus subgen. Nidulantes</taxon>
    </lineage>
</organism>
<name>Q5BDS3_EMENI</name>
<protein>
    <submittedName>
        <fullName evidence="1">Uncharacterized protein</fullName>
    </submittedName>
</protein>
<gene>
    <name evidence="1" type="ORF">ANIA_01307</name>
</gene>
<dbReference type="InParanoid" id="Q5BDS3"/>
<accession>Q5BDS3</accession>
<evidence type="ECO:0000313" key="2">
    <source>
        <dbReference type="Proteomes" id="UP000000560"/>
    </source>
</evidence>
<evidence type="ECO:0000313" key="1">
    <source>
        <dbReference type="EMBL" id="CBF87746.1"/>
    </source>
</evidence>
<accession>C8VS74</accession>
<keyword evidence="2" id="KW-1185">Reference proteome</keyword>
<dbReference type="EMBL" id="BN001308">
    <property type="protein sequence ID" value="CBF87746.1"/>
    <property type="molecule type" value="Genomic_DNA"/>
</dbReference>
<reference evidence="2" key="1">
    <citation type="journal article" date="2005" name="Nature">
        <title>Sequencing of Aspergillus nidulans and comparative analysis with A. fumigatus and A. oryzae.</title>
        <authorList>
            <person name="Galagan J.E."/>
            <person name="Calvo S.E."/>
            <person name="Cuomo C."/>
            <person name="Ma L.J."/>
            <person name="Wortman J.R."/>
            <person name="Batzoglou S."/>
            <person name="Lee S.I."/>
            <person name="Basturkmen M."/>
            <person name="Spevak C.C."/>
            <person name="Clutterbuck J."/>
            <person name="Kapitonov V."/>
            <person name="Jurka J."/>
            <person name="Scazzocchio C."/>
            <person name="Farman M."/>
            <person name="Butler J."/>
            <person name="Purcell S."/>
            <person name="Harris S."/>
            <person name="Braus G.H."/>
            <person name="Draht O."/>
            <person name="Busch S."/>
            <person name="D'Enfert C."/>
            <person name="Bouchier C."/>
            <person name="Goldman G.H."/>
            <person name="Bell-Pedersen D."/>
            <person name="Griffiths-Jones S."/>
            <person name="Doonan J.H."/>
            <person name="Yu J."/>
            <person name="Vienken K."/>
            <person name="Pain A."/>
            <person name="Freitag M."/>
            <person name="Selker E.U."/>
            <person name="Archer D.B."/>
            <person name="Penalva M.A."/>
            <person name="Oakley B.R."/>
            <person name="Momany M."/>
            <person name="Tanaka T."/>
            <person name="Kumagai T."/>
            <person name="Asai K."/>
            <person name="Machida M."/>
            <person name="Nierman W.C."/>
            <person name="Denning D.W."/>
            <person name="Caddick M."/>
            <person name="Hynes M."/>
            <person name="Paoletti M."/>
            <person name="Fischer R."/>
            <person name="Miller B."/>
            <person name="Dyer P."/>
            <person name="Sachs M.S."/>
            <person name="Osmani S.A."/>
            <person name="Birren B.W."/>
        </authorList>
    </citation>
    <scope>NUCLEOTIDE SEQUENCE [LARGE SCALE GENOMIC DNA]</scope>
    <source>
        <strain evidence="2">FGSC A4 / ATCC 38163 / CBS 112.46 / NRRL 194 / M139</strain>
    </source>
</reference>
<dbReference type="HOGENOM" id="CLU_1825256_0_0_1"/>
<sequence length="141" mass="15699">MAQHENVPRRNDAIYDIMPKEDHIVKIEFLEIAPTPIIVDRIFFIYLRGYLPESIKKELALLGDSPVNATLLVSSSAVYTDGSHEKEGPITWPLRTAPFNDLAHLVIRDARGIQVGYLPSSDRTNEDIGSTDLETSKLAPG</sequence>
<proteinExistence type="predicted"/>
<dbReference type="GeneID" id="2877084"/>
<dbReference type="OrthoDB" id="5422698at2759"/>
<dbReference type="VEuPathDB" id="FungiDB:AN1307"/>
<dbReference type="KEGG" id="ani:ANIA_01307"/>